<sequence>MCIILECFWTCGNDLLRIFVVGAERELGRASNSGSVTRSEVQIDIPTDLRRANYDRCRSSFIRIESGGLDTCELRDIGSNISASLQVGGAIRSHRIPLYVYAILLSISIYELYYIHAL</sequence>
<gene>
    <name evidence="2" type="ORF">CB5_LOCUS12552</name>
</gene>
<accession>A0A6V7PEM8</accession>
<organism evidence="2">
    <name type="scientific">Ananas comosus var. bracteatus</name>
    <name type="common">red pineapple</name>
    <dbReference type="NCBI Taxonomy" id="296719"/>
    <lineage>
        <taxon>Eukaryota</taxon>
        <taxon>Viridiplantae</taxon>
        <taxon>Streptophyta</taxon>
        <taxon>Embryophyta</taxon>
        <taxon>Tracheophyta</taxon>
        <taxon>Spermatophyta</taxon>
        <taxon>Magnoliopsida</taxon>
        <taxon>Liliopsida</taxon>
        <taxon>Poales</taxon>
        <taxon>Bromeliaceae</taxon>
        <taxon>Bromelioideae</taxon>
        <taxon>Ananas</taxon>
    </lineage>
</organism>
<proteinExistence type="predicted"/>
<protein>
    <submittedName>
        <fullName evidence="2">Uncharacterized protein</fullName>
    </submittedName>
</protein>
<keyword evidence="1" id="KW-0472">Membrane</keyword>
<reference evidence="2" key="1">
    <citation type="submission" date="2020-07" db="EMBL/GenBank/DDBJ databases">
        <authorList>
            <person name="Lin J."/>
        </authorList>
    </citation>
    <scope>NUCLEOTIDE SEQUENCE</scope>
</reference>
<keyword evidence="1" id="KW-1133">Transmembrane helix</keyword>
<keyword evidence="1" id="KW-0812">Transmembrane</keyword>
<evidence type="ECO:0000256" key="1">
    <source>
        <dbReference type="SAM" id="Phobius"/>
    </source>
</evidence>
<feature type="transmembrane region" description="Helical" evidence="1">
    <location>
        <begin position="98"/>
        <end position="116"/>
    </location>
</feature>
<evidence type="ECO:0000313" key="2">
    <source>
        <dbReference type="EMBL" id="CAD1829341.1"/>
    </source>
</evidence>
<name>A0A6V7PEM8_ANACO</name>
<dbReference type="AlphaFoldDB" id="A0A6V7PEM8"/>
<dbReference type="EMBL" id="LR862147">
    <property type="protein sequence ID" value="CAD1829341.1"/>
    <property type="molecule type" value="Genomic_DNA"/>
</dbReference>